<accession>A0A1I8AIY2</accession>
<dbReference type="Proteomes" id="UP000095287">
    <property type="component" value="Unplaced"/>
</dbReference>
<evidence type="ECO:0000313" key="2">
    <source>
        <dbReference type="Proteomes" id="UP000095287"/>
    </source>
</evidence>
<sequence length="87" mass="9883">MSPRLLLLFVLLLQVVQQVSSSSKASAYARFRHPEMALRYSGPSPFRLLKGEEVPLQEKQDNSAKVDPMAVDSKTRLFLLFLQSMLM</sequence>
<keyword evidence="2" id="KW-1185">Reference proteome</keyword>
<feature type="signal peptide" evidence="1">
    <location>
        <begin position="1"/>
        <end position="21"/>
    </location>
</feature>
<evidence type="ECO:0000256" key="1">
    <source>
        <dbReference type="SAM" id="SignalP"/>
    </source>
</evidence>
<proteinExistence type="predicted"/>
<reference evidence="3" key="1">
    <citation type="submission" date="2016-11" db="UniProtKB">
        <authorList>
            <consortium name="WormBaseParasite"/>
        </authorList>
    </citation>
    <scope>IDENTIFICATION</scope>
</reference>
<organism evidence="2 3">
    <name type="scientific">Steinernema glaseri</name>
    <dbReference type="NCBI Taxonomy" id="37863"/>
    <lineage>
        <taxon>Eukaryota</taxon>
        <taxon>Metazoa</taxon>
        <taxon>Ecdysozoa</taxon>
        <taxon>Nematoda</taxon>
        <taxon>Chromadorea</taxon>
        <taxon>Rhabditida</taxon>
        <taxon>Tylenchina</taxon>
        <taxon>Panagrolaimomorpha</taxon>
        <taxon>Strongyloidoidea</taxon>
        <taxon>Steinernematidae</taxon>
        <taxon>Steinernema</taxon>
    </lineage>
</organism>
<protein>
    <submittedName>
        <fullName evidence="3">Uncharacterized protein</fullName>
    </submittedName>
</protein>
<dbReference type="AlphaFoldDB" id="A0A1I8AIY2"/>
<keyword evidence="1" id="KW-0732">Signal</keyword>
<feature type="chain" id="PRO_5009314707" evidence="1">
    <location>
        <begin position="22"/>
        <end position="87"/>
    </location>
</feature>
<name>A0A1I8AIY2_9BILA</name>
<evidence type="ECO:0000313" key="3">
    <source>
        <dbReference type="WBParaSite" id="L893_g6225.t1"/>
    </source>
</evidence>
<dbReference type="WBParaSite" id="L893_g6225.t1">
    <property type="protein sequence ID" value="L893_g6225.t1"/>
    <property type="gene ID" value="L893_g6225"/>
</dbReference>